<evidence type="ECO:0000259" key="4">
    <source>
        <dbReference type="PROSITE" id="PS50949"/>
    </source>
</evidence>
<proteinExistence type="predicted"/>
<keyword evidence="6" id="KW-1185">Reference proteome</keyword>
<dbReference type="PANTHER" id="PTHR44846:SF16">
    <property type="entry name" value="TRANSCRIPTIONAL REGULATOR PHNF-RELATED"/>
    <property type="match status" value="1"/>
</dbReference>
<name>A0A7R6PGN7_9GAMM</name>
<evidence type="ECO:0000256" key="1">
    <source>
        <dbReference type="ARBA" id="ARBA00023015"/>
    </source>
</evidence>
<dbReference type="InterPro" id="IPR036390">
    <property type="entry name" value="WH_DNA-bd_sf"/>
</dbReference>
<reference evidence="5 6" key="1">
    <citation type="journal article" date="2008" name="Int. J. Syst. Evol. Microbiol.">
        <title>Neptunomonas japonica sp. nov., an Osedax japonicus symbiont-like bacterium isolated from sediment adjacent to sperm whale carcasses off Kagoshima, Japan.</title>
        <authorList>
            <person name="Miyazaki M."/>
            <person name="Nogi Y."/>
            <person name="Fujiwara Y."/>
            <person name="Kawato M."/>
            <person name="Kubokawa K."/>
            <person name="Horikoshi K."/>
        </authorList>
    </citation>
    <scope>NUCLEOTIDE SEQUENCE [LARGE SCALE GENOMIC DNA]</scope>
    <source>
        <strain evidence="5 6">JAMM 1380</strain>
    </source>
</reference>
<keyword evidence="1" id="KW-0805">Transcription regulation</keyword>
<dbReference type="SMART" id="SM00345">
    <property type="entry name" value="HTH_GNTR"/>
    <property type="match status" value="1"/>
</dbReference>
<dbReference type="InterPro" id="IPR050679">
    <property type="entry name" value="Bact_HTH_transcr_reg"/>
</dbReference>
<dbReference type="PROSITE" id="PS50949">
    <property type="entry name" value="HTH_GNTR"/>
    <property type="match status" value="1"/>
</dbReference>
<dbReference type="SUPFAM" id="SSF46785">
    <property type="entry name" value="Winged helix' DNA-binding domain"/>
    <property type="match status" value="1"/>
</dbReference>
<dbReference type="InterPro" id="IPR000524">
    <property type="entry name" value="Tscrpt_reg_HTH_GntR"/>
</dbReference>
<dbReference type="SMART" id="SM00866">
    <property type="entry name" value="UTRA"/>
    <property type="match status" value="1"/>
</dbReference>
<dbReference type="PANTHER" id="PTHR44846">
    <property type="entry name" value="MANNOSYL-D-GLYCERATE TRANSPORT/METABOLISM SYSTEM REPRESSOR MNGR-RELATED"/>
    <property type="match status" value="1"/>
</dbReference>
<dbReference type="Gene3D" id="1.10.10.10">
    <property type="entry name" value="Winged helix-like DNA-binding domain superfamily/Winged helix DNA-binding domain"/>
    <property type="match status" value="1"/>
</dbReference>
<dbReference type="InterPro" id="IPR036388">
    <property type="entry name" value="WH-like_DNA-bd_sf"/>
</dbReference>
<dbReference type="Pfam" id="PF00392">
    <property type="entry name" value="GntR"/>
    <property type="match status" value="1"/>
</dbReference>
<keyword evidence="2" id="KW-0238">DNA-binding</keyword>
<dbReference type="InterPro" id="IPR028978">
    <property type="entry name" value="Chorismate_lyase_/UTRA_dom_sf"/>
</dbReference>
<dbReference type="EMBL" id="AP014546">
    <property type="protein sequence ID" value="BBB29288.1"/>
    <property type="molecule type" value="Genomic_DNA"/>
</dbReference>
<dbReference type="GO" id="GO:0003700">
    <property type="term" value="F:DNA-binding transcription factor activity"/>
    <property type="evidence" value="ECO:0007669"/>
    <property type="project" value="InterPro"/>
</dbReference>
<dbReference type="RefSeq" id="WP_201349900.1">
    <property type="nucleotide sequence ID" value="NZ_AP014546.1"/>
</dbReference>
<feature type="domain" description="HTH gntR-type" evidence="4">
    <location>
        <begin position="1"/>
        <end position="68"/>
    </location>
</feature>
<dbReference type="SUPFAM" id="SSF64288">
    <property type="entry name" value="Chorismate lyase-like"/>
    <property type="match status" value="1"/>
</dbReference>
<dbReference type="CDD" id="cd07377">
    <property type="entry name" value="WHTH_GntR"/>
    <property type="match status" value="1"/>
</dbReference>
<evidence type="ECO:0000313" key="5">
    <source>
        <dbReference type="EMBL" id="BBB29288.1"/>
    </source>
</evidence>
<sequence>MAVYLKIATQLRDEIRDQYESGDLLPSEKQLADRFNVNRHTLRRAVDELVQDGLIKRFQGLGNQVVRTPIDYSLHSNSCFTYNLSKIGLSLETEVLGYSEEALSPKVIERLNLAPTTAVILKTRRYIDDKPASLIKHHLFNVDLDTLEKYTSGSLHQFLRNHYQFDAERGNTKLSARMPTFDECQQLGIGRGVPVMEIHSQYVLKDNQQLMEYSISITRSDIFEYSVEP</sequence>
<evidence type="ECO:0000313" key="6">
    <source>
        <dbReference type="Proteomes" id="UP000595332"/>
    </source>
</evidence>
<dbReference type="Pfam" id="PF07702">
    <property type="entry name" value="UTRA"/>
    <property type="match status" value="1"/>
</dbReference>
<dbReference type="InterPro" id="IPR011663">
    <property type="entry name" value="UTRA"/>
</dbReference>
<accession>A0A7R6PGN7</accession>
<organism evidence="5 6">
    <name type="scientific">Neptunomonas japonica JAMM 1380</name>
    <dbReference type="NCBI Taxonomy" id="1441457"/>
    <lineage>
        <taxon>Bacteria</taxon>
        <taxon>Pseudomonadati</taxon>
        <taxon>Pseudomonadota</taxon>
        <taxon>Gammaproteobacteria</taxon>
        <taxon>Oceanospirillales</taxon>
        <taxon>Oceanospirillaceae</taxon>
        <taxon>Neptunomonas</taxon>
    </lineage>
</organism>
<evidence type="ECO:0000256" key="2">
    <source>
        <dbReference type="ARBA" id="ARBA00023125"/>
    </source>
</evidence>
<dbReference type="Gene3D" id="3.40.1410.10">
    <property type="entry name" value="Chorismate lyase-like"/>
    <property type="match status" value="1"/>
</dbReference>
<dbReference type="GO" id="GO:0003677">
    <property type="term" value="F:DNA binding"/>
    <property type="evidence" value="ECO:0007669"/>
    <property type="project" value="UniProtKB-KW"/>
</dbReference>
<protein>
    <submittedName>
        <fullName evidence="5">GntR family transcriptional regulator, phosphonate transport system regulatory protein</fullName>
    </submittedName>
</protein>
<evidence type="ECO:0000256" key="3">
    <source>
        <dbReference type="ARBA" id="ARBA00023163"/>
    </source>
</evidence>
<dbReference type="KEGG" id="njp:NEJAP_1336"/>
<gene>
    <name evidence="5" type="primary">phnF</name>
    <name evidence="5" type="ORF">NEJAP_1336</name>
</gene>
<dbReference type="Proteomes" id="UP000595332">
    <property type="component" value="Chromosome"/>
</dbReference>
<dbReference type="PRINTS" id="PR00035">
    <property type="entry name" value="HTHGNTR"/>
</dbReference>
<keyword evidence="3" id="KW-0804">Transcription</keyword>
<dbReference type="AlphaFoldDB" id="A0A7R6PGN7"/>